<dbReference type="AlphaFoldDB" id="A0A1I1YN93"/>
<proteinExistence type="predicted"/>
<keyword evidence="2" id="KW-1185">Reference proteome</keyword>
<protein>
    <submittedName>
        <fullName evidence="1">Gluconate 2-dehydrogenase subunit 3</fullName>
    </submittedName>
</protein>
<dbReference type="Pfam" id="PF13618">
    <property type="entry name" value="Gluconate_2-dh3"/>
    <property type="match status" value="1"/>
</dbReference>
<evidence type="ECO:0000313" key="1">
    <source>
        <dbReference type="EMBL" id="SFE20991.1"/>
    </source>
</evidence>
<gene>
    <name evidence="1" type="ORF">SAMN05216167_111119</name>
</gene>
<name>A0A1I1YN93_9BACT</name>
<dbReference type="InterPro" id="IPR027056">
    <property type="entry name" value="Gluconate_2DH_su3"/>
</dbReference>
<reference evidence="1 2" key="1">
    <citation type="submission" date="2016-10" db="EMBL/GenBank/DDBJ databases">
        <authorList>
            <person name="de Groot N.N."/>
        </authorList>
    </citation>
    <scope>NUCLEOTIDE SEQUENCE [LARGE SCALE GENOMIC DNA]</scope>
    <source>
        <strain evidence="1 2">DSM 26130</strain>
    </source>
</reference>
<sequence length="207" mass="23439">MLMHDQYPDGTVRALLATDQVTEATRLALTERLTISPQPPQFFTASEFSLLQAICDRLIPQDERTERIDIAGRIDERLILNKSDGWRYDVMPADGDAYKLGLAGVDEAARLLFLQTFQQLSDELKDEVLKAIQHQEAPGETWQKLPANRFFEELLTEVANTYYCHPLAQEEIGYVGMADVPTWQRIGLNQLEDREPKSTERGAGGMV</sequence>
<evidence type="ECO:0000313" key="2">
    <source>
        <dbReference type="Proteomes" id="UP000198598"/>
    </source>
</evidence>
<dbReference type="EMBL" id="FOLQ01000011">
    <property type="protein sequence ID" value="SFE20991.1"/>
    <property type="molecule type" value="Genomic_DNA"/>
</dbReference>
<organism evidence="1 2">
    <name type="scientific">Spirosoma endophyticum</name>
    <dbReference type="NCBI Taxonomy" id="662367"/>
    <lineage>
        <taxon>Bacteria</taxon>
        <taxon>Pseudomonadati</taxon>
        <taxon>Bacteroidota</taxon>
        <taxon>Cytophagia</taxon>
        <taxon>Cytophagales</taxon>
        <taxon>Cytophagaceae</taxon>
        <taxon>Spirosoma</taxon>
    </lineage>
</organism>
<dbReference type="Proteomes" id="UP000198598">
    <property type="component" value="Unassembled WGS sequence"/>
</dbReference>
<dbReference type="STRING" id="662367.SAMN05216167_111119"/>
<accession>A0A1I1YN93</accession>